<feature type="transmembrane region" description="Helical" evidence="11">
    <location>
        <begin position="2256"/>
        <end position="2276"/>
    </location>
</feature>
<keyword evidence="15" id="KW-1185">Reference proteome</keyword>
<evidence type="ECO:0000256" key="11">
    <source>
        <dbReference type="SAM" id="Phobius"/>
    </source>
</evidence>
<proteinExistence type="predicted"/>
<dbReference type="GO" id="GO:0005576">
    <property type="term" value="C:extracellular region"/>
    <property type="evidence" value="ECO:0007669"/>
    <property type="project" value="UniProtKB-SubCell"/>
</dbReference>
<dbReference type="Gene3D" id="3.30.300.320">
    <property type="match status" value="2"/>
</dbReference>
<keyword evidence="8" id="KW-1015">Disulfide bond</keyword>
<dbReference type="NCBIfam" id="TIGR01376">
    <property type="entry name" value="POMP_repeat"/>
    <property type="match status" value="1"/>
</dbReference>
<evidence type="ECO:0000256" key="7">
    <source>
        <dbReference type="ARBA" id="ARBA00023136"/>
    </source>
</evidence>
<evidence type="ECO:0000256" key="4">
    <source>
        <dbReference type="ARBA" id="ARBA00022525"/>
    </source>
</evidence>
<comment type="subcellular location">
    <subcellularLocation>
        <location evidence="1">Cell envelope</location>
    </subcellularLocation>
    <subcellularLocation>
        <location evidence="2">Cell outer membrane</location>
    </subcellularLocation>
    <subcellularLocation>
        <location evidence="3">Secreted</location>
    </subcellularLocation>
</comment>
<evidence type="ECO:0000256" key="8">
    <source>
        <dbReference type="ARBA" id="ARBA00023157"/>
    </source>
</evidence>
<keyword evidence="5 12" id="KW-0732">Signal</keyword>
<feature type="transmembrane region" description="Helical" evidence="11">
    <location>
        <begin position="2228"/>
        <end position="2244"/>
    </location>
</feature>
<feature type="transmembrane region" description="Helical" evidence="11">
    <location>
        <begin position="1964"/>
        <end position="1986"/>
    </location>
</feature>
<feature type="domain" description="LNR" evidence="13">
    <location>
        <begin position="180"/>
        <end position="210"/>
    </location>
</feature>
<comment type="caution">
    <text evidence="14">The sequence shown here is derived from an EMBL/GenBank/DDBJ whole genome shotgun (WGS) entry which is preliminary data.</text>
</comment>
<dbReference type="InterPro" id="IPR003368">
    <property type="entry name" value="POMP_repeat"/>
</dbReference>
<dbReference type="SMART" id="SM00710">
    <property type="entry name" value="PbH1"/>
    <property type="match status" value="11"/>
</dbReference>
<dbReference type="InterPro" id="IPR006626">
    <property type="entry name" value="PbH1"/>
</dbReference>
<evidence type="ECO:0000256" key="10">
    <source>
        <dbReference type="ARBA" id="ARBA00023237"/>
    </source>
</evidence>
<dbReference type="Pfam" id="PF00066">
    <property type="entry name" value="Notch"/>
    <property type="match status" value="2"/>
</dbReference>
<dbReference type="InterPro" id="IPR011050">
    <property type="entry name" value="Pectin_lyase_fold/virulence"/>
</dbReference>
<feature type="transmembrane region" description="Helical" evidence="11">
    <location>
        <begin position="2098"/>
        <end position="2121"/>
    </location>
</feature>
<evidence type="ECO:0000259" key="13">
    <source>
        <dbReference type="Pfam" id="PF00066"/>
    </source>
</evidence>
<dbReference type="EMBL" id="CAJZBQ010000039">
    <property type="protein sequence ID" value="CAG9325671.1"/>
    <property type="molecule type" value="Genomic_DNA"/>
</dbReference>
<evidence type="ECO:0000256" key="3">
    <source>
        <dbReference type="ARBA" id="ARBA00004613"/>
    </source>
</evidence>
<evidence type="ECO:0000313" key="14">
    <source>
        <dbReference type="EMBL" id="CAG9325671.1"/>
    </source>
</evidence>
<sequence length="2395" mass="267850">MLIFLLQFLFSQSAYVNTTYPYSCFTDGSFCSYYNLNDGICDPLCMSAPCNYDSYDMSTLTYEERFSKSDCFDFCVQNGCNTTELSNGICENNNCNTAECGWELGDCGFCNQNCFENMLGDGVCDEECNTRACMYDNNDCGWCAESCFKDDLYGNSTECKKECDNKECLYGNYKCTDKFCAPDCPPDYLNDTVCDIVCNNEDCNWDNGDCLCSPNCTETALNEIDCKENDPCDNKNCNFKNKICGDCASGCFNSMLGDGTCDEKCNNFDCEYDYGDCGCAPGCSSYYNFTMQDWVWDMSDPCKESCLVPSCLYNYGVCNDDFYIQRSIIYQVITNNQSAYFQNSTCMEKNEKCTEDIMRKENKGKKCGQNQECDIKECGLCMGYLTDKDTCSNGCMRCGEDINQCIQCNGLQVCGNCIANISCPPGFMKYENFTAWDLCLPVPKNNNHKFFENIWVRAPNKNETDNIGSGTEKNPYNSLSYAFMHVSQKYTKINLFNDSHPYLRPSYQNPLAQSPYDPLMRSINLNWKLIIIQSANKNNPAMISFEEPRMMIHSNAKKLVISDIYLSGQKSLKPNCTFKNCTYCPYFLTPDGKWYMNDQYYIIKNITDFPQNCTDNYDLIIIQVDSGSSLEISSSFITNFQEQYKAFIMSMGSVNLTNVTFYRMQASPLPQSAIIVMNCLTNCKGVSFNFNTGSVYYINWGYEYRDGLEQSGFFYSNGIDSVIIYNVTFEYNMAISGFSANNFNKFIEIINSIGVVTIDNCWFGINLVNYLIYIDSQSLAYTDYDLDKTYTAHVYDQIAFSLTNTQILSIYSYLTLITHLMGHATQNINIDTVNFSNITAGGNGLLYIDSQNKLTKSEYDGEVSYVTSAGVRASVIINKRSINVTSVNINYVYSGYYLLHIGQMPNVKISNLNVENSGDGYKLAPNDQVLEQIINDPDSYILHPLFDYEIADASCTYGIHITHPYRISITDTYIRNSTCKANSGGIYISDGDGDSYLNHTTVYDMNNNISSGAAIEMKNIAGTMEIYSLYFSEIAYPSGGGLRVSDSNNFTINTIYALNVLTGFEGALNFDRIIYLNITDFTCENCETFSGNGGALGYSPKFLNLAYPVLQLTNSSFTNCTALSGVGGAIYIESVSWNVAIDIFISDISIDSCRSSNGAGIYISNRISFHNATIKNINITSSWSENGAVLFDGHYNGFLLIDNYQAKQNKGIYCGFQGLYSSDGLILGIFNTSFDNCTCDGMTMYISSWTLGTTIWIENTNFTQTYPVSLYVSKSVVIGNNLYFYKNYNSLKISDYGQATITNATFLNNEGTSAYITLSSTLACTNCQFLSNSIDSTIVVDQQSSITIQDSSIVRNNVSSPGSVANIQGSQQVSTIYNTTIMNNYSQLGANIEVINSILNIIYCYFSENLSGSVIPGINANAAKIYINATLFENQYGTMGSFLYLSTVSEATIENSEMRNGTSEQGGAILILLSSLNITNSLFSDNLSQQGGVINGITGASIVIKGSEFNNSFALLSGGIIYSNSGTLDISHSSFETFNATGIYAFGLSRINIDNTLFRYGLGDYGGVLYSTNTLSCNMDTVTFANNTAWTLGAAIFFERQDQNLEIIPYNITNTYFLYNSAYFGGAIYSDSVSINFTKSIFLENYANSTGGAAFLRNSFGATYEIQEGNIFYSNIAGIEGGAIKWDGTRPIINSSNIWYNNFAEYGNDIASYPVTMQMVTPFPGRYLADNYIDGIPIVGTIINVAPGQVFPQPLKIELIDQYGNLVNTDSTSIGNLKAYNSTTAISGVTEIIAQHGIFNFSNFIISETPGSIAMIEISTSSIDPEKQISSNDFTNYYGTVVLRIMLRNCTSGEYDTGSTCQKCEKGKYSLNPSTECKACPDGAKCLGGSVLLMKSGYWRSSGKSDKIYNCPNSNACAGSADNNDLTGSCETVYYGHMCQACDEGYSGTSNNICIKCPGEAGNIIVLILIGTVLLLACAVIVKSTLESAYQPQNVYSVYLKIFTNYIQLVFLITQFNLKWPDYVTELFNIQSNTATISSQIFSPECFLRQNGASLENSYYQRIIVLAVLPLILWAGAFFIWLGVAYKTKRWNVLRRELIASMVVLLFIVHPNIIVAMFGMFSCEHIDGLGFWLQQNLEIKCWEGKHLYYALLIGLPSIIIWGLTMPAIVLLIMFKSRKKLSKRKNMLKFGFLFIGYRRNRYYWEFLILYRKITIICIAVFIFSKQIQALTVLFILLISFAAQSNQRPYILSHLNNMETQAILISTFTIYCGLYYLTDDIEEISRVLLFVFIIIGNLYFILYWLYYMTKAAIDIIIKSVPYLRNKYRKDELPQNILPNEALIRGAYIDPNDGKLKYSLIQMPRDKIEFPVERYPDMKSLYLADLERRSDQANQQES</sequence>
<dbReference type="PANTHER" id="PTHR11319:SF35">
    <property type="entry name" value="OUTER MEMBRANE PROTEIN PMPC-RELATED"/>
    <property type="match status" value="1"/>
</dbReference>
<keyword evidence="9" id="KW-0325">Glycoprotein</keyword>
<name>A0AAU9JME5_9CILI</name>
<reference evidence="14" key="1">
    <citation type="submission" date="2021-09" db="EMBL/GenBank/DDBJ databases">
        <authorList>
            <consortium name="AG Swart"/>
            <person name="Singh M."/>
            <person name="Singh A."/>
            <person name="Seah K."/>
            <person name="Emmerich C."/>
        </authorList>
    </citation>
    <scope>NUCLEOTIDE SEQUENCE</scope>
    <source>
        <strain evidence="14">ATCC30299</strain>
    </source>
</reference>
<protein>
    <recommendedName>
        <fullName evidence="13">LNR domain-containing protein</fullName>
    </recommendedName>
</protein>
<feature type="transmembrane region" description="Helical" evidence="11">
    <location>
        <begin position="2282"/>
        <end position="2304"/>
    </location>
</feature>
<dbReference type="SUPFAM" id="SSF51126">
    <property type="entry name" value="Pectin lyase-like"/>
    <property type="match status" value="3"/>
</dbReference>
<evidence type="ECO:0000256" key="9">
    <source>
        <dbReference type="ARBA" id="ARBA00023180"/>
    </source>
</evidence>
<gene>
    <name evidence="14" type="ORF">BSTOLATCC_MIC39467</name>
</gene>
<dbReference type="Proteomes" id="UP001162131">
    <property type="component" value="Unassembled WGS sequence"/>
</dbReference>
<evidence type="ECO:0000256" key="1">
    <source>
        <dbReference type="ARBA" id="ARBA00004196"/>
    </source>
</evidence>
<organism evidence="14 15">
    <name type="scientific">Blepharisma stoltei</name>
    <dbReference type="NCBI Taxonomy" id="1481888"/>
    <lineage>
        <taxon>Eukaryota</taxon>
        <taxon>Sar</taxon>
        <taxon>Alveolata</taxon>
        <taxon>Ciliophora</taxon>
        <taxon>Postciliodesmatophora</taxon>
        <taxon>Heterotrichea</taxon>
        <taxon>Heterotrichida</taxon>
        <taxon>Blepharismidae</taxon>
        <taxon>Blepharisma</taxon>
    </lineage>
</organism>
<dbReference type="InterPro" id="IPR000800">
    <property type="entry name" value="Notch_dom"/>
</dbReference>
<keyword evidence="4" id="KW-0964">Secreted</keyword>
<evidence type="ECO:0000256" key="12">
    <source>
        <dbReference type="SAM" id="SignalP"/>
    </source>
</evidence>
<dbReference type="PANTHER" id="PTHR11319">
    <property type="entry name" value="G PROTEIN-COUPLED RECEPTOR-RELATED"/>
    <property type="match status" value="1"/>
</dbReference>
<evidence type="ECO:0000256" key="2">
    <source>
        <dbReference type="ARBA" id="ARBA00004442"/>
    </source>
</evidence>
<feature type="transmembrane region" description="Helical" evidence="11">
    <location>
        <begin position="2063"/>
        <end position="2086"/>
    </location>
</feature>
<feature type="domain" description="LNR" evidence="13">
    <location>
        <begin position="110"/>
        <end position="140"/>
    </location>
</feature>
<evidence type="ECO:0000256" key="5">
    <source>
        <dbReference type="ARBA" id="ARBA00022729"/>
    </source>
</evidence>
<keyword evidence="10" id="KW-0998">Cell outer membrane</keyword>
<evidence type="ECO:0000313" key="15">
    <source>
        <dbReference type="Proteomes" id="UP001162131"/>
    </source>
</evidence>
<accession>A0AAU9JME5</accession>
<keyword evidence="6" id="KW-0677">Repeat</keyword>
<feature type="transmembrane region" description="Helical" evidence="11">
    <location>
        <begin position="2147"/>
        <end position="2174"/>
    </location>
</feature>
<feature type="chain" id="PRO_5043347580" description="LNR domain-containing protein" evidence="12">
    <location>
        <begin position="19"/>
        <end position="2395"/>
    </location>
</feature>
<keyword evidence="11" id="KW-0812">Transmembrane</keyword>
<evidence type="ECO:0000256" key="6">
    <source>
        <dbReference type="ARBA" id="ARBA00022737"/>
    </source>
</evidence>
<feature type="transmembrane region" description="Helical" evidence="11">
    <location>
        <begin position="1998"/>
        <end position="2018"/>
    </location>
</feature>
<keyword evidence="11" id="KW-1133">Transmembrane helix</keyword>
<keyword evidence="7 11" id="KW-0472">Membrane</keyword>
<feature type="signal peptide" evidence="12">
    <location>
        <begin position="1"/>
        <end position="18"/>
    </location>
</feature>